<dbReference type="AlphaFoldDB" id="A0A5N4WWA2"/>
<comment type="caution">
    <text evidence="2">The sequence shown here is derived from an EMBL/GenBank/DDBJ whole genome shotgun (WGS) entry which is preliminary data.</text>
</comment>
<feature type="transmembrane region" description="Helical" evidence="1">
    <location>
        <begin position="169"/>
        <end position="187"/>
    </location>
</feature>
<dbReference type="Proteomes" id="UP000325788">
    <property type="component" value="Unassembled WGS sequence"/>
</dbReference>
<name>A0A5N4WWA2_9GAMM</name>
<feature type="transmembrane region" description="Helical" evidence="1">
    <location>
        <begin position="199"/>
        <end position="220"/>
    </location>
</feature>
<keyword evidence="1" id="KW-1133">Transmembrane helix</keyword>
<reference evidence="2 3" key="1">
    <citation type="submission" date="2019-09" db="EMBL/GenBank/DDBJ databases">
        <title>Draft genome sequence of Acinetobacter tandoii W4-4-4 isolated from environmental water sample.</title>
        <authorList>
            <person name="Wee S.K."/>
            <person name="Yan B."/>
            <person name="Mustaffa S.B."/>
            <person name="Yap E.P.H."/>
        </authorList>
    </citation>
    <scope>NUCLEOTIDE SEQUENCE [LARGE SCALE GENOMIC DNA]</scope>
    <source>
        <strain evidence="2 3">W4-4-4</strain>
    </source>
</reference>
<sequence length="312" mass="35704">MNFGIDVNGENEKREKIFQENKTQVFENLNYIKNKINDEDLLVIVRNLIKELEKYNSINNSLLFQAILDLMDDTLKDFNESLANENKEFIEKVRGDLLAINSLLDAYITSGRHFQHVLVEYLGKAYKEVSNEVSSFRRARAIADNALTENIYHNAVEKYRGLEMGYRTYFYRAIGITIGLSLLGLFLKNWLVTEYLGNIEFWVLKLSILAVGITLITYFLKQSAHYQRLADQNYQTQVELQAYPSFMESIPTEEAASVRKELALKYFGREIDGAAHKDMSNLISDQMKSTTEMVKAATDVLTLKQKGGSNGG</sequence>
<dbReference type="EMBL" id="VXLD01000001">
    <property type="protein sequence ID" value="KAB1860139.1"/>
    <property type="molecule type" value="Genomic_DNA"/>
</dbReference>
<organism evidence="2 3">
    <name type="scientific">Acinetobacter tandoii</name>
    <dbReference type="NCBI Taxonomy" id="202954"/>
    <lineage>
        <taxon>Bacteria</taxon>
        <taxon>Pseudomonadati</taxon>
        <taxon>Pseudomonadota</taxon>
        <taxon>Gammaproteobacteria</taxon>
        <taxon>Moraxellales</taxon>
        <taxon>Moraxellaceae</taxon>
        <taxon>Acinetobacter</taxon>
    </lineage>
</organism>
<evidence type="ECO:0000313" key="3">
    <source>
        <dbReference type="Proteomes" id="UP000325788"/>
    </source>
</evidence>
<keyword evidence="1" id="KW-0812">Transmembrane</keyword>
<evidence type="ECO:0000313" key="2">
    <source>
        <dbReference type="EMBL" id="KAB1860139.1"/>
    </source>
</evidence>
<protein>
    <submittedName>
        <fullName evidence="2">Uncharacterized protein</fullName>
    </submittedName>
</protein>
<accession>A0A5N4WWA2</accession>
<evidence type="ECO:0000256" key="1">
    <source>
        <dbReference type="SAM" id="Phobius"/>
    </source>
</evidence>
<gene>
    <name evidence="2" type="ORF">F4W09_01990</name>
</gene>
<proteinExistence type="predicted"/>
<keyword evidence="1" id="KW-0472">Membrane</keyword>